<dbReference type="InterPro" id="IPR007657">
    <property type="entry name" value="Glycosyltransferase_61"/>
</dbReference>
<dbReference type="GO" id="GO:0005794">
    <property type="term" value="C:Golgi apparatus"/>
    <property type="evidence" value="ECO:0007669"/>
    <property type="project" value="UniProtKB-ARBA"/>
</dbReference>
<protein>
    <submittedName>
        <fullName evidence="7">DUF563 domain protein</fullName>
    </submittedName>
</protein>
<keyword evidence="5" id="KW-0472">Membrane</keyword>
<accession>K8F1N1</accession>
<keyword evidence="5" id="KW-0812">Transmembrane</keyword>
<keyword evidence="8" id="KW-1185">Reference proteome</keyword>
<dbReference type="GeneID" id="19014495"/>
<keyword evidence="3" id="KW-0325">Glycoprotein</keyword>
<evidence type="ECO:0000256" key="2">
    <source>
        <dbReference type="ARBA" id="ARBA00022679"/>
    </source>
</evidence>
<dbReference type="Pfam" id="PF04577">
    <property type="entry name" value="Glyco_transf_61"/>
    <property type="match status" value="1"/>
</dbReference>
<keyword evidence="5" id="KW-1133">Transmembrane helix</keyword>
<proteinExistence type="predicted"/>
<dbReference type="InterPro" id="IPR049625">
    <property type="entry name" value="Glyco_transf_61_cat"/>
</dbReference>
<dbReference type="GO" id="GO:0016763">
    <property type="term" value="F:pentosyltransferase activity"/>
    <property type="evidence" value="ECO:0007669"/>
    <property type="project" value="UniProtKB-ARBA"/>
</dbReference>
<evidence type="ECO:0000256" key="4">
    <source>
        <dbReference type="SAM" id="MobiDB-lite"/>
    </source>
</evidence>
<evidence type="ECO:0000313" key="7">
    <source>
        <dbReference type="EMBL" id="CCO66000.1"/>
    </source>
</evidence>
<feature type="transmembrane region" description="Helical" evidence="5">
    <location>
        <begin position="29"/>
        <end position="55"/>
    </location>
</feature>
<evidence type="ECO:0000256" key="3">
    <source>
        <dbReference type="ARBA" id="ARBA00023180"/>
    </source>
</evidence>
<dbReference type="AlphaFoldDB" id="K8F1N1"/>
<keyword evidence="1" id="KW-0328">Glycosyltransferase</keyword>
<evidence type="ECO:0000313" key="8">
    <source>
        <dbReference type="Proteomes" id="UP000198341"/>
    </source>
</evidence>
<gene>
    <name evidence="7" type="ORF">Bathy07g00050</name>
</gene>
<evidence type="ECO:0000259" key="6">
    <source>
        <dbReference type="Pfam" id="PF04577"/>
    </source>
</evidence>
<dbReference type="KEGG" id="bpg:Bathy07g00050"/>
<reference evidence="7 8" key="1">
    <citation type="submission" date="2011-10" db="EMBL/GenBank/DDBJ databases">
        <authorList>
            <person name="Genoscope - CEA"/>
        </authorList>
    </citation>
    <scope>NUCLEOTIDE SEQUENCE [LARGE SCALE GENOMIC DNA]</scope>
    <source>
        <strain evidence="7 8">RCC 1105</strain>
    </source>
</reference>
<keyword evidence="2" id="KW-0808">Transferase</keyword>
<sequence length="362" mass="41814">MALLPSFVFPSSSSSSSSSSSVPSRTRRLAKLCIVLVVLMCAKSSLVFFISHLAYGQVNPLMLVQTSSDYRQMLYVTRNNYSHFVRDLIWRSVIRDWGGEGDYEQANTNRRPVRLEQWMIDKEPEYFKRLERAGMQFEIVRAPNNELFSWNKLLHSVCGNFFEDDATCKALDFRFGDAFNTTKTIRSEKRRKRIVWLSRGTNQRRAISNEKFVYNALKSAIPNMEYLIINSSILKKNPMVKQAEMFTDVDVLVSLHGAGLTNMLYMPEDSLVVEIMPKGYAKDTYMNFAKRLKLRYKRLTADADGDKGAKAGKVSLSTRTKYAFNSKEDKERKFKRDVIIKLHDYDIDSLRDMLSLEASKRK</sequence>
<dbReference type="PANTHER" id="PTHR20961">
    <property type="entry name" value="GLYCOSYLTRANSFERASE"/>
    <property type="match status" value="1"/>
</dbReference>
<dbReference type="EMBL" id="FO082272">
    <property type="protein sequence ID" value="CCO66000.1"/>
    <property type="molecule type" value="Genomic_DNA"/>
</dbReference>
<feature type="region of interest" description="Disordered" evidence="4">
    <location>
        <begin position="1"/>
        <end position="22"/>
    </location>
</feature>
<evidence type="ECO:0000256" key="1">
    <source>
        <dbReference type="ARBA" id="ARBA00022676"/>
    </source>
</evidence>
<dbReference type="RefSeq" id="XP_007511912.1">
    <property type="nucleotide sequence ID" value="XM_007511850.1"/>
</dbReference>
<dbReference type="OrthoDB" id="529273at2759"/>
<name>K8F1N1_9CHLO</name>
<evidence type="ECO:0000256" key="5">
    <source>
        <dbReference type="SAM" id="Phobius"/>
    </source>
</evidence>
<organism evidence="7 8">
    <name type="scientific">Bathycoccus prasinos</name>
    <dbReference type="NCBI Taxonomy" id="41875"/>
    <lineage>
        <taxon>Eukaryota</taxon>
        <taxon>Viridiplantae</taxon>
        <taxon>Chlorophyta</taxon>
        <taxon>Mamiellophyceae</taxon>
        <taxon>Mamiellales</taxon>
        <taxon>Bathycoccaceae</taxon>
        <taxon>Bathycoccus</taxon>
    </lineage>
</organism>
<feature type="domain" description="Glycosyltransferase 61 catalytic" evidence="6">
    <location>
        <begin position="167"/>
        <end position="273"/>
    </location>
</feature>
<dbReference type="eggNOG" id="ENOG502SUWX">
    <property type="taxonomic scope" value="Eukaryota"/>
</dbReference>
<dbReference type="Proteomes" id="UP000198341">
    <property type="component" value="Chromosome 7"/>
</dbReference>